<evidence type="ECO:0000313" key="4">
    <source>
        <dbReference type="Proteomes" id="UP000245166"/>
    </source>
</evidence>
<keyword evidence="2" id="KW-0472">Membrane</keyword>
<organism evidence="3 4">
    <name type="scientific">Serinibacter arcticus</name>
    <dbReference type="NCBI Taxonomy" id="1655435"/>
    <lineage>
        <taxon>Bacteria</taxon>
        <taxon>Bacillati</taxon>
        <taxon>Actinomycetota</taxon>
        <taxon>Actinomycetes</taxon>
        <taxon>Micrococcales</taxon>
        <taxon>Beutenbergiaceae</taxon>
        <taxon>Serinibacter</taxon>
    </lineage>
</organism>
<accession>A0A2U2A062</accession>
<reference evidence="3 4" key="1">
    <citation type="submission" date="2018-03" db="EMBL/GenBank/DDBJ databases">
        <title>Genome assembly of novel Miniimonas species PCH200.</title>
        <authorList>
            <person name="Thakur V."/>
            <person name="Kumar V."/>
            <person name="Singh D."/>
        </authorList>
    </citation>
    <scope>NUCLEOTIDE SEQUENCE [LARGE SCALE GENOMIC DNA]</scope>
    <source>
        <strain evidence="3 4">PCH200</strain>
    </source>
</reference>
<evidence type="ECO:0000313" key="3">
    <source>
        <dbReference type="EMBL" id="PWD52618.1"/>
    </source>
</evidence>
<dbReference type="EMBL" id="PYHR01000002">
    <property type="protein sequence ID" value="PWD52618.1"/>
    <property type="molecule type" value="Genomic_DNA"/>
</dbReference>
<dbReference type="Pfam" id="PF14155">
    <property type="entry name" value="DUF4307"/>
    <property type="match status" value="1"/>
</dbReference>
<proteinExistence type="predicted"/>
<keyword evidence="2" id="KW-1133">Transmembrane helix</keyword>
<feature type="region of interest" description="Disordered" evidence="1">
    <location>
        <begin position="24"/>
        <end position="45"/>
    </location>
</feature>
<gene>
    <name evidence="3" type="ORF">C8046_16520</name>
</gene>
<sequence length="180" mass="18156">MCVHGHEPERGHGPSLRAGICRSPSSHLGQTGRVSTPQAAGPVDREAKLARRYGSRPATTGTSPGRVAWIAAAVIAALGTAVVLWLVLGGPGGGATVTGSSYQVISDSQVRVAFSVVRDDPDVALRCTVQALDASHAQVGVTLVDVPAGGARAVPLTVDVTTFARAEQADATANGCVAVG</sequence>
<name>A0A2U2A062_9MICO</name>
<evidence type="ECO:0000256" key="1">
    <source>
        <dbReference type="SAM" id="MobiDB-lite"/>
    </source>
</evidence>
<keyword evidence="2" id="KW-0812">Transmembrane</keyword>
<dbReference type="AlphaFoldDB" id="A0A2U2A062"/>
<dbReference type="Proteomes" id="UP000245166">
    <property type="component" value="Unassembled WGS sequence"/>
</dbReference>
<protein>
    <recommendedName>
        <fullName evidence="5">DUF4307 domain-containing protein</fullName>
    </recommendedName>
</protein>
<feature type="transmembrane region" description="Helical" evidence="2">
    <location>
        <begin position="67"/>
        <end position="88"/>
    </location>
</feature>
<evidence type="ECO:0000256" key="2">
    <source>
        <dbReference type="SAM" id="Phobius"/>
    </source>
</evidence>
<dbReference type="InterPro" id="IPR025443">
    <property type="entry name" value="DUF4307"/>
</dbReference>
<evidence type="ECO:0008006" key="5">
    <source>
        <dbReference type="Google" id="ProtNLM"/>
    </source>
</evidence>
<feature type="compositionally biased region" description="Polar residues" evidence="1">
    <location>
        <begin position="24"/>
        <end position="38"/>
    </location>
</feature>
<comment type="caution">
    <text evidence="3">The sequence shown here is derived from an EMBL/GenBank/DDBJ whole genome shotgun (WGS) entry which is preliminary data.</text>
</comment>
<keyword evidence="4" id="KW-1185">Reference proteome</keyword>